<organism evidence="1">
    <name type="scientific">Arundo donax</name>
    <name type="common">Giant reed</name>
    <name type="synonym">Donax arundinaceus</name>
    <dbReference type="NCBI Taxonomy" id="35708"/>
    <lineage>
        <taxon>Eukaryota</taxon>
        <taxon>Viridiplantae</taxon>
        <taxon>Streptophyta</taxon>
        <taxon>Embryophyta</taxon>
        <taxon>Tracheophyta</taxon>
        <taxon>Spermatophyta</taxon>
        <taxon>Magnoliopsida</taxon>
        <taxon>Liliopsida</taxon>
        <taxon>Poales</taxon>
        <taxon>Poaceae</taxon>
        <taxon>PACMAD clade</taxon>
        <taxon>Arundinoideae</taxon>
        <taxon>Arundineae</taxon>
        <taxon>Arundo</taxon>
    </lineage>
</organism>
<reference evidence="1" key="2">
    <citation type="journal article" date="2015" name="Data Brief">
        <title>Shoot transcriptome of the giant reed, Arundo donax.</title>
        <authorList>
            <person name="Barrero R.A."/>
            <person name="Guerrero F.D."/>
            <person name="Moolhuijzen P."/>
            <person name="Goolsby J.A."/>
            <person name="Tidwell J."/>
            <person name="Bellgard S.E."/>
            <person name="Bellgard M.I."/>
        </authorList>
    </citation>
    <scope>NUCLEOTIDE SEQUENCE</scope>
    <source>
        <tissue evidence="1">Shoot tissue taken approximately 20 cm above the soil surface</tissue>
    </source>
</reference>
<dbReference type="EMBL" id="GBRH01256468">
    <property type="protein sequence ID" value="JAD41427.1"/>
    <property type="molecule type" value="Transcribed_RNA"/>
</dbReference>
<protein>
    <submittedName>
        <fullName evidence="1">Uncharacterized protein</fullName>
    </submittedName>
</protein>
<name>A0A0A9A306_ARUDO</name>
<reference evidence="1" key="1">
    <citation type="submission" date="2014-09" db="EMBL/GenBank/DDBJ databases">
        <authorList>
            <person name="Magalhaes I.L.F."/>
            <person name="Oliveira U."/>
            <person name="Santos F.R."/>
            <person name="Vidigal T.H.D.A."/>
            <person name="Brescovit A.D."/>
            <person name="Santos A.J."/>
        </authorList>
    </citation>
    <scope>NUCLEOTIDE SEQUENCE</scope>
    <source>
        <tissue evidence="1">Shoot tissue taken approximately 20 cm above the soil surface</tissue>
    </source>
</reference>
<dbReference type="AlphaFoldDB" id="A0A0A9A306"/>
<accession>A0A0A9A306</accession>
<evidence type="ECO:0000313" key="1">
    <source>
        <dbReference type="EMBL" id="JAD41427.1"/>
    </source>
</evidence>
<proteinExistence type="predicted"/>
<sequence length="72" mass="8120">MSMYMRTAVSTARTKTDLPAMCINTAFLPSRQHIGDLVNDGLQVCLRELPDGQWQTKNTYIGNSPWCMAWSP</sequence>